<dbReference type="Proteomes" id="UP001177140">
    <property type="component" value="Unassembled WGS sequence"/>
</dbReference>
<dbReference type="PANTHER" id="PTHR33463:SF218">
    <property type="entry name" value="DISEASE RESISTANCE PROTEIN RPS2-LIKE"/>
    <property type="match status" value="1"/>
</dbReference>
<dbReference type="Gene3D" id="3.40.50.300">
    <property type="entry name" value="P-loop containing nucleotide triphosphate hydrolases"/>
    <property type="match status" value="1"/>
</dbReference>
<accession>A0AA41VPZ6</accession>
<dbReference type="GO" id="GO:0005524">
    <property type="term" value="F:ATP binding"/>
    <property type="evidence" value="ECO:0007669"/>
    <property type="project" value="UniProtKB-KW"/>
</dbReference>
<dbReference type="EMBL" id="JAJJMA010268785">
    <property type="protein sequence ID" value="MCL7045354.1"/>
    <property type="molecule type" value="Genomic_DNA"/>
</dbReference>
<feature type="coiled-coil region" evidence="3">
    <location>
        <begin position="35"/>
        <end position="69"/>
    </location>
</feature>
<feature type="domain" description="Disease resistance protein At4g27190-like leucine-rich repeats" evidence="4">
    <location>
        <begin position="1050"/>
        <end position="1166"/>
    </location>
</feature>
<dbReference type="Gene3D" id="1.10.8.430">
    <property type="entry name" value="Helical domain of apoptotic protease-activating factors"/>
    <property type="match status" value="1"/>
</dbReference>
<dbReference type="InterPro" id="IPR032675">
    <property type="entry name" value="LRR_dom_sf"/>
</dbReference>
<evidence type="ECO:0000313" key="6">
    <source>
        <dbReference type="EMBL" id="MCL7045354.1"/>
    </source>
</evidence>
<dbReference type="Gene3D" id="3.80.10.10">
    <property type="entry name" value="Ribonuclease Inhibitor"/>
    <property type="match status" value="3"/>
</dbReference>
<keyword evidence="7" id="KW-1185">Reference proteome</keyword>
<dbReference type="AlphaFoldDB" id="A0AA41VPZ6"/>
<evidence type="ECO:0000256" key="3">
    <source>
        <dbReference type="SAM" id="Coils"/>
    </source>
</evidence>
<evidence type="ECO:0000256" key="2">
    <source>
        <dbReference type="ARBA" id="ARBA00022821"/>
    </source>
</evidence>
<keyword evidence="3" id="KW-0175">Coiled coil</keyword>
<dbReference type="PRINTS" id="PR00364">
    <property type="entry name" value="DISEASERSIST"/>
</dbReference>
<dbReference type="Pfam" id="PF23598">
    <property type="entry name" value="LRR_14"/>
    <property type="match status" value="1"/>
</dbReference>
<reference evidence="6" key="1">
    <citation type="submission" date="2022-03" db="EMBL/GenBank/DDBJ databases">
        <title>A functionally conserved STORR gene fusion in Papaver species that diverged 16.8 million years ago.</title>
        <authorList>
            <person name="Catania T."/>
        </authorList>
    </citation>
    <scope>NUCLEOTIDE SEQUENCE</scope>
    <source>
        <strain evidence="6">S-191538</strain>
    </source>
</reference>
<dbReference type="PANTHER" id="PTHR33463">
    <property type="entry name" value="NB-ARC DOMAIN-CONTAINING PROTEIN-RELATED"/>
    <property type="match status" value="1"/>
</dbReference>
<sequence>MEKTLIEPVVEVAVKTVYGTVVRQFSYCINYKKIVEEFARKAKDLSDMRKDLQNRVTAATKNLDQIKKAVETWFERVEKEIEQDEMMVGLMSFINGEDTEIGWGSCRKRHKIGREALKKIVIIDEFLKEGKDFAEVSNSFSPLVNEIIRKSTSTEDSVAFASREYTKNQVMAALKDEEIFSVGIYGMGGIGKTMMKNQVHRQVIEEKLFEKLNFHRLKEVGDKKARAALLKERLMQERNMLVIFDDLWTKDLDLYTDVVKVLSEEDSWDLFKKNVGDVVNSHVLKPVAINVVKECGNLPLALVTLGRALRNKDKSEWDYTAKELRNSNFTDIEGMQSKVLSSIKLSYDYLGNDILKRCFLLCCLFPEDNQIDAEDLLIYAMGDNVIRGDLESIMDVQARLNKALNKLAGLGLLLREKKQYGHAPYTTMHDIVRDVAISIASGQESNKFYVKAGLGLRNWPTSGLSIAGKCLQLSLMDNHITVLPEQPNLPHLLSLSLRANFSLKSIPDSFFESTSALLSLDISGTSISSLPSSLSCLVNLRSLDMGYCKCGKREDISISILGELKKLEILSLAGWGLKSKLPEEIGGLSQLKSLDISDNPRLTIPPYVISRLSCLENLKMDNSFKWKVVATMSGNSSNANLNEVASLNSLINVELDALQLTSGSLSMFKGSRMAKRNPDLPDISHIISYTTQCSSVSIMLLPLQTSVKKLLAKAESLKLELCDNFKSLGQLVSGSDVLRFNNLKHLEVERCYQMEYIISAVEGNIPEGAFPALQALDLYSLMNVKEIFRGPGTGEQIEVRGSARLKEGLLPEERKLVRKEKKEHATTVLPQLQLLSLRDLGITALWRGKFSPTQSLRNLKEMIVIRCHKLRYLFAPTIVIALQQLEILRIDRCNDLVKIVASEDDAMLPVDNPYTISLTSHTLFPNLKNLEIQRCDNLRVLHPPLSKLSCGGGFSRLLRLVLSNCWSLEEILPLDMSEKENDSKKGGEDRVKKMEKMPLPDQIEQSYLYNLPSLKTIWQGTTQIRTFQNAIIDTADTTMDHQQKPITLFGSLENLRSISIRECESLKKILPKRLLLQGCLSKLEHIAVGYCPNIEVIFYAEADDIDHGNKTVPLAAVEVLLGIRKLRLIELPNFARFHHYGRSKLIFGWPSLVHLEVRRCENLRRLPLTHQKIPHKLNKVWGDSEEVFEKWMKLEDECMQSSLRPLFEVHNGGARPFSATDWKLDTGATEMNRGMCDPLVGLGCPDCKLRRSLQIMVASFSFLSWMYRTCI</sequence>
<dbReference type="Gene3D" id="1.10.10.10">
    <property type="entry name" value="Winged helix-like DNA-binding domain superfamily/Winged helix DNA-binding domain"/>
    <property type="match status" value="1"/>
</dbReference>
<dbReference type="GO" id="GO:0043531">
    <property type="term" value="F:ADP binding"/>
    <property type="evidence" value="ECO:0007669"/>
    <property type="project" value="InterPro"/>
</dbReference>
<dbReference type="InterPro" id="IPR057135">
    <property type="entry name" value="At4g27190-like_LRR"/>
</dbReference>
<feature type="domain" description="Disease resistance R13L4/SHOC-2-like LRR" evidence="5">
    <location>
        <begin position="519"/>
        <end position="625"/>
    </location>
</feature>
<evidence type="ECO:0000313" key="7">
    <source>
        <dbReference type="Proteomes" id="UP001177140"/>
    </source>
</evidence>
<evidence type="ECO:0000256" key="1">
    <source>
        <dbReference type="ARBA" id="ARBA00022737"/>
    </source>
</evidence>
<dbReference type="InterPro" id="IPR036388">
    <property type="entry name" value="WH-like_DNA-bd_sf"/>
</dbReference>
<organism evidence="6 7">
    <name type="scientific">Papaver nudicaule</name>
    <name type="common">Iceland poppy</name>
    <dbReference type="NCBI Taxonomy" id="74823"/>
    <lineage>
        <taxon>Eukaryota</taxon>
        <taxon>Viridiplantae</taxon>
        <taxon>Streptophyta</taxon>
        <taxon>Embryophyta</taxon>
        <taxon>Tracheophyta</taxon>
        <taxon>Spermatophyta</taxon>
        <taxon>Magnoliopsida</taxon>
        <taxon>Ranunculales</taxon>
        <taxon>Papaveraceae</taxon>
        <taxon>Papaveroideae</taxon>
        <taxon>Papaver</taxon>
    </lineage>
</organism>
<evidence type="ECO:0000259" key="4">
    <source>
        <dbReference type="Pfam" id="PF23247"/>
    </source>
</evidence>
<dbReference type="InterPro" id="IPR055414">
    <property type="entry name" value="LRR_R13L4/SHOC2-like"/>
</dbReference>
<feature type="domain" description="Disease resistance protein At4g27190-like leucine-rich repeats" evidence="4">
    <location>
        <begin position="817"/>
        <end position="894"/>
    </location>
</feature>
<dbReference type="SUPFAM" id="SSF52540">
    <property type="entry name" value="P-loop containing nucleoside triphosphate hydrolases"/>
    <property type="match status" value="1"/>
</dbReference>
<dbReference type="InterPro" id="IPR042197">
    <property type="entry name" value="Apaf_helical"/>
</dbReference>
<dbReference type="SUPFAM" id="SSF52058">
    <property type="entry name" value="L domain-like"/>
    <property type="match status" value="2"/>
</dbReference>
<keyword evidence="2" id="KW-0611">Plant defense</keyword>
<protein>
    <recommendedName>
        <fullName evidence="8">NB-ARC domain-containing protein</fullName>
    </recommendedName>
</protein>
<dbReference type="InterPro" id="IPR050905">
    <property type="entry name" value="Plant_NBS-LRR"/>
</dbReference>
<dbReference type="Pfam" id="PF23247">
    <property type="entry name" value="LRR_RPS2"/>
    <property type="match status" value="3"/>
</dbReference>
<comment type="caution">
    <text evidence="6">The sequence shown here is derived from an EMBL/GenBank/DDBJ whole genome shotgun (WGS) entry which is preliminary data.</text>
</comment>
<feature type="domain" description="Disease resistance protein At4g27190-like leucine-rich repeats" evidence="4">
    <location>
        <begin position="920"/>
        <end position="1029"/>
    </location>
</feature>
<dbReference type="InterPro" id="IPR027417">
    <property type="entry name" value="P-loop_NTPase"/>
</dbReference>
<evidence type="ECO:0008006" key="8">
    <source>
        <dbReference type="Google" id="ProtNLM"/>
    </source>
</evidence>
<evidence type="ECO:0000259" key="5">
    <source>
        <dbReference type="Pfam" id="PF23598"/>
    </source>
</evidence>
<dbReference type="GO" id="GO:0006952">
    <property type="term" value="P:defense response"/>
    <property type="evidence" value="ECO:0007669"/>
    <property type="project" value="UniProtKB-KW"/>
</dbReference>
<keyword evidence="1" id="KW-0677">Repeat</keyword>
<gene>
    <name evidence="6" type="ORF">MKW94_016940</name>
</gene>
<name>A0AA41VPZ6_PAPNU</name>
<proteinExistence type="predicted"/>